<evidence type="ECO:0000313" key="2">
    <source>
        <dbReference type="Proteomes" id="UP000198373"/>
    </source>
</evidence>
<dbReference type="AlphaFoldDB" id="A0A239CEN5"/>
<keyword evidence="2" id="KW-1185">Reference proteome</keyword>
<reference evidence="2" key="1">
    <citation type="submission" date="2017-06" db="EMBL/GenBank/DDBJ databases">
        <authorList>
            <person name="Varghese N."/>
            <person name="Submissions S."/>
        </authorList>
    </citation>
    <scope>NUCLEOTIDE SEQUENCE [LARGE SCALE GENOMIC DNA]</scope>
    <source>
        <strain evidence="2">DSM 46839</strain>
    </source>
</reference>
<gene>
    <name evidence="1" type="ORF">SAMN06893096_102407</name>
</gene>
<name>A0A239CEN5_9ACTN</name>
<accession>A0A239CEN5</accession>
<dbReference type="EMBL" id="FZOO01000002">
    <property type="protein sequence ID" value="SNS18667.1"/>
    <property type="molecule type" value="Genomic_DNA"/>
</dbReference>
<dbReference type="Proteomes" id="UP000198373">
    <property type="component" value="Unassembled WGS sequence"/>
</dbReference>
<dbReference type="OrthoDB" id="5196537at2"/>
<protein>
    <submittedName>
        <fullName evidence="1">Uncharacterized protein</fullName>
    </submittedName>
</protein>
<organism evidence="1 2">
    <name type="scientific">Geodermatophilus pulveris</name>
    <dbReference type="NCBI Taxonomy" id="1564159"/>
    <lineage>
        <taxon>Bacteria</taxon>
        <taxon>Bacillati</taxon>
        <taxon>Actinomycetota</taxon>
        <taxon>Actinomycetes</taxon>
        <taxon>Geodermatophilales</taxon>
        <taxon>Geodermatophilaceae</taxon>
        <taxon>Geodermatophilus</taxon>
    </lineage>
</organism>
<proteinExistence type="predicted"/>
<evidence type="ECO:0000313" key="1">
    <source>
        <dbReference type="EMBL" id="SNS18667.1"/>
    </source>
</evidence>
<sequence>MLIDREHVVQALRSGGRPEQAERAREVLGVQVDTVRDADLLRRLGLDPDSRAQGGGLGLR</sequence>
<dbReference type="RefSeq" id="WP_089304592.1">
    <property type="nucleotide sequence ID" value="NZ_FZOO01000002.1"/>
</dbReference>